<evidence type="ECO:0000313" key="2">
    <source>
        <dbReference type="Proteomes" id="UP001597287"/>
    </source>
</evidence>
<protein>
    <submittedName>
        <fullName evidence="1">Uncharacterized protein</fullName>
    </submittedName>
</protein>
<dbReference type="EMBL" id="JBHUIG010000064">
    <property type="protein sequence ID" value="MFD2323504.1"/>
    <property type="molecule type" value="Genomic_DNA"/>
</dbReference>
<accession>A0ABW5F2X1</accession>
<keyword evidence="2" id="KW-1185">Reference proteome</keyword>
<sequence>MNQQQPAFARSRNPELDRTDLRATVRKFTMDVIDAEVNHRIRHTDASASRNMVINEILEAWASEQ</sequence>
<evidence type="ECO:0000313" key="1">
    <source>
        <dbReference type="EMBL" id="MFD2323504.1"/>
    </source>
</evidence>
<comment type="caution">
    <text evidence="1">The sequence shown here is derived from an EMBL/GenBank/DDBJ whole genome shotgun (WGS) entry which is preliminary data.</text>
</comment>
<gene>
    <name evidence="1" type="ORF">ACFSPV_32955</name>
</gene>
<feature type="non-terminal residue" evidence="1">
    <location>
        <position position="65"/>
    </location>
</feature>
<organism evidence="1 2">
    <name type="scientific">Delftia deserti</name>
    <dbReference type="NCBI Taxonomy" id="1651218"/>
    <lineage>
        <taxon>Bacteria</taxon>
        <taxon>Pseudomonadati</taxon>
        <taxon>Pseudomonadota</taxon>
        <taxon>Betaproteobacteria</taxon>
        <taxon>Burkholderiales</taxon>
        <taxon>Comamonadaceae</taxon>
        <taxon>Delftia</taxon>
    </lineage>
</organism>
<name>A0ABW5F2X1_9BURK</name>
<dbReference type="RefSeq" id="WP_386849688.1">
    <property type="nucleotide sequence ID" value="NZ_JBHUIG010000064.1"/>
</dbReference>
<proteinExistence type="predicted"/>
<reference evidence="2" key="1">
    <citation type="journal article" date="2019" name="Int. J. Syst. Evol. Microbiol.">
        <title>The Global Catalogue of Microorganisms (GCM) 10K type strain sequencing project: providing services to taxonomists for standard genome sequencing and annotation.</title>
        <authorList>
            <consortium name="The Broad Institute Genomics Platform"/>
            <consortium name="The Broad Institute Genome Sequencing Center for Infectious Disease"/>
            <person name="Wu L."/>
            <person name="Ma J."/>
        </authorList>
    </citation>
    <scope>NUCLEOTIDE SEQUENCE [LARGE SCALE GENOMIC DNA]</scope>
    <source>
        <strain evidence="2">CCUG 62793</strain>
    </source>
</reference>
<dbReference type="Proteomes" id="UP001597287">
    <property type="component" value="Unassembled WGS sequence"/>
</dbReference>